<reference evidence="2 3" key="1">
    <citation type="submission" date="2017-08" db="EMBL/GenBank/DDBJ databases">
        <authorList>
            <person name="de Groot N.N."/>
        </authorList>
    </citation>
    <scope>NUCLEOTIDE SEQUENCE [LARGE SCALE GENOMIC DNA]</scope>
    <source>
        <strain evidence="2 3">USBA 78</strain>
    </source>
</reference>
<accession>A0A285TVB6</accession>
<organism evidence="2 3">
    <name type="scientific">Thalassospira xiamenensis</name>
    <dbReference type="NCBI Taxonomy" id="220697"/>
    <lineage>
        <taxon>Bacteria</taxon>
        <taxon>Pseudomonadati</taxon>
        <taxon>Pseudomonadota</taxon>
        <taxon>Alphaproteobacteria</taxon>
        <taxon>Rhodospirillales</taxon>
        <taxon>Thalassospiraceae</taxon>
        <taxon>Thalassospira</taxon>
    </lineage>
</organism>
<dbReference type="Proteomes" id="UP000219068">
    <property type="component" value="Unassembled WGS sequence"/>
</dbReference>
<dbReference type="AlphaFoldDB" id="A0A285TVB6"/>
<sequence length="187" mass="20796">MLVLHHLLLLPLILALSTCVTSDEFPAESDVVYQEQFNIAEASGMSVTSVRDLPRDGFFETAAAHYNWELDGGKGQVRIAYWATDDMPSGLKKFIHTRPAFEERWRPLVSDYTIVGKPGHPNGAEGFVAFGKDKEQNRCAVGTAILKLDNAKSKGYRDSFVEAAICSSGTLLPNTMDNLIWYLRKAR</sequence>
<dbReference type="EMBL" id="OBMM01000006">
    <property type="protein sequence ID" value="SOC28179.1"/>
    <property type="molecule type" value="Genomic_DNA"/>
</dbReference>
<keyword evidence="1" id="KW-0732">Signal</keyword>
<evidence type="ECO:0008006" key="4">
    <source>
        <dbReference type="Google" id="ProtNLM"/>
    </source>
</evidence>
<feature type="signal peptide" evidence="1">
    <location>
        <begin position="1"/>
        <end position="22"/>
    </location>
</feature>
<feature type="chain" id="PRO_5012831935" description="Lipoprotein" evidence="1">
    <location>
        <begin position="23"/>
        <end position="187"/>
    </location>
</feature>
<protein>
    <recommendedName>
        <fullName evidence="4">Lipoprotein</fullName>
    </recommendedName>
</protein>
<proteinExistence type="predicted"/>
<name>A0A285TVB6_9PROT</name>
<evidence type="ECO:0000313" key="3">
    <source>
        <dbReference type="Proteomes" id="UP000219068"/>
    </source>
</evidence>
<evidence type="ECO:0000313" key="2">
    <source>
        <dbReference type="EMBL" id="SOC28179.1"/>
    </source>
</evidence>
<gene>
    <name evidence="2" type="ORF">SAMN05428964_106131</name>
</gene>
<evidence type="ECO:0000256" key="1">
    <source>
        <dbReference type="SAM" id="SignalP"/>
    </source>
</evidence>